<accession>A0A2P4YPN1</accession>
<feature type="chain" id="PRO_5015144631" evidence="1">
    <location>
        <begin position="28"/>
        <end position="178"/>
    </location>
</feature>
<dbReference type="GO" id="GO:0016301">
    <property type="term" value="F:kinase activity"/>
    <property type="evidence" value="ECO:0007669"/>
    <property type="project" value="UniProtKB-KW"/>
</dbReference>
<dbReference type="EMBL" id="NCKW01001051">
    <property type="protein sequence ID" value="POM79762.1"/>
    <property type="molecule type" value="Genomic_DNA"/>
</dbReference>
<evidence type="ECO:0000256" key="1">
    <source>
        <dbReference type="SAM" id="SignalP"/>
    </source>
</evidence>
<dbReference type="OrthoDB" id="115579at2759"/>
<keyword evidence="3" id="KW-1185">Reference proteome</keyword>
<keyword evidence="1" id="KW-0732">Signal</keyword>
<dbReference type="Proteomes" id="UP000237271">
    <property type="component" value="Unassembled WGS sequence"/>
</dbReference>
<keyword evidence="2" id="KW-0808">Transferase</keyword>
<protein>
    <submittedName>
        <fullName evidence="2">TKL protein kinase</fullName>
    </submittedName>
</protein>
<name>A0A2P4YPN1_9STRA</name>
<organism evidence="2 3">
    <name type="scientific">Phytophthora palmivora</name>
    <dbReference type="NCBI Taxonomy" id="4796"/>
    <lineage>
        <taxon>Eukaryota</taxon>
        <taxon>Sar</taxon>
        <taxon>Stramenopiles</taxon>
        <taxon>Oomycota</taxon>
        <taxon>Peronosporomycetes</taxon>
        <taxon>Peronosporales</taxon>
        <taxon>Peronosporaceae</taxon>
        <taxon>Phytophthora</taxon>
    </lineage>
</organism>
<feature type="signal peptide" evidence="1">
    <location>
        <begin position="1"/>
        <end position="27"/>
    </location>
</feature>
<comment type="caution">
    <text evidence="2">The sequence shown here is derived from an EMBL/GenBank/DDBJ whole genome shotgun (WGS) entry which is preliminary data.</text>
</comment>
<sequence length="178" mass="19254">MQFINQQNIVMMVVLIVIAAFVPSVHAESFAGTITYSGRTCSGTPLVVSVINSVDCEDVECLIFIADGTTYSSATTCEKINHQTYVSDVFADSNYVMIETFANECKGFLGAIAFLATGKCQVYDDQGVNYVIAKVNEDGSASVDIYNNSSCTGTPSLGYEPDSETVMKHSCYMDYSVI</sequence>
<gene>
    <name evidence="2" type="ORF">PHPALM_2493</name>
</gene>
<proteinExistence type="predicted"/>
<reference evidence="2 3" key="1">
    <citation type="journal article" date="2017" name="Genome Biol. Evol.">
        <title>Phytophthora megakarya and P. palmivora, closely related causal agents of cacao black pod rot, underwent increases in genome sizes and gene numbers by different mechanisms.</title>
        <authorList>
            <person name="Ali S.S."/>
            <person name="Shao J."/>
            <person name="Lary D.J."/>
            <person name="Kronmiller B."/>
            <person name="Shen D."/>
            <person name="Strem M.D."/>
            <person name="Amoako-Attah I."/>
            <person name="Akrofi A.Y."/>
            <person name="Begoude B.A."/>
            <person name="Ten Hoopen G.M."/>
            <person name="Coulibaly K."/>
            <person name="Kebe B.I."/>
            <person name="Melnick R.L."/>
            <person name="Guiltinan M.J."/>
            <person name="Tyler B.M."/>
            <person name="Meinhardt L.W."/>
            <person name="Bailey B.A."/>
        </authorList>
    </citation>
    <scope>NUCLEOTIDE SEQUENCE [LARGE SCALE GENOMIC DNA]</scope>
    <source>
        <strain evidence="3">sbr112.9</strain>
    </source>
</reference>
<evidence type="ECO:0000313" key="3">
    <source>
        <dbReference type="Proteomes" id="UP000237271"/>
    </source>
</evidence>
<keyword evidence="2" id="KW-0418">Kinase</keyword>
<evidence type="ECO:0000313" key="2">
    <source>
        <dbReference type="EMBL" id="POM79762.1"/>
    </source>
</evidence>
<dbReference type="AlphaFoldDB" id="A0A2P4YPN1"/>